<dbReference type="InterPro" id="IPR000836">
    <property type="entry name" value="PRTase_dom"/>
</dbReference>
<comment type="subunit">
    <text evidence="12">Homohexamer.</text>
</comment>
<comment type="cofactor">
    <cofactor evidence="12">
        <name>Mg(2+)</name>
        <dbReference type="ChEBI" id="CHEBI:18420"/>
    </cofactor>
    <text evidence="12">Binds 2 Mg(2+) ions per subunit.</text>
</comment>
<feature type="binding site" evidence="12">
    <location>
        <position position="198"/>
    </location>
    <ligand>
        <name>D-ribose 5-phosphate</name>
        <dbReference type="ChEBI" id="CHEBI:78346"/>
    </ligand>
</feature>
<dbReference type="GO" id="GO:0000287">
    <property type="term" value="F:magnesium ion binding"/>
    <property type="evidence" value="ECO:0007669"/>
    <property type="project" value="UniProtKB-UniRule"/>
</dbReference>
<proteinExistence type="inferred from homology"/>
<keyword evidence="2 12" id="KW-0808">Transferase</keyword>
<dbReference type="GO" id="GO:0016301">
    <property type="term" value="F:kinase activity"/>
    <property type="evidence" value="ECO:0007669"/>
    <property type="project" value="UniProtKB-KW"/>
</dbReference>
<dbReference type="GO" id="GO:0002189">
    <property type="term" value="C:ribose phosphate diphosphokinase complex"/>
    <property type="evidence" value="ECO:0007669"/>
    <property type="project" value="TreeGrafter"/>
</dbReference>
<keyword evidence="12" id="KW-0963">Cytoplasm</keyword>
<keyword evidence="3 12" id="KW-0479">Metal-binding</keyword>
<comment type="caution">
    <text evidence="14">The sequence shown here is derived from an EMBL/GenBank/DDBJ whole genome shotgun (WGS) entry which is preliminary data.</text>
</comment>
<evidence type="ECO:0000256" key="11">
    <source>
        <dbReference type="ARBA" id="ARBA00061444"/>
    </source>
</evidence>
<accession>A0A074LRN9</accession>
<evidence type="ECO:0000313" key="15">
    <source>
        <dbReference type="Proteomes" id="UP000027931"/>
    </source>
</evidence>
<feature type="binding site" evidence="12">
    <location>
        <begin position="41"/>
        <end position="43"/>
    </location>
    <ligand>
        <name>ATP</name>
        <dbReference type="ChEBI" id="CHEBI:30616"/>
    </ligand>
</feature>
<dbReference type="NCBIfam" id="NF002320">
    <property type="entry name" value="PRK01259.1"/>
    <property type="match status" value="1"/>
</dbReference>
<dbReference type="InterPro" id="IPR000842">
    <property type="entry name" value="PRib_PP_synth_CS"/>
</dbReference>
<name>A0A074LRN9_9BACL</name>
<dbReference type="NCBIfam" id="NF002618">
    <property type="entry name" value="PRK02269.1"/>
    <property type="match status" value="1"/>
</dbReference>
<evidence type="ECO:0000256" key="8">
    <source>
        <dbReference type="ARBA" id="ARBA00022842"/>
    </source>
</evidence>
<dbReference type="STRING" id="1157490.EL26_11695"/>
<dbReference type="GO" id="GO:0004749">
    <property type="term" value="F:ribose phosphate diphosphokinase activity"/>
    <property type="evidence" value="ECO:0007669"/>
    <property type="project" value="UniProtKB-UniRule"/>
</dbReference>
<evidence type="ECO:0000256" key="6">
    <source>
        <dbReference type="ARBA" id="ARBA00022777"/>
    </source>
</evidence>
<dbReference type="FunFam" id="3.40.50.2020:FF:000001">
    <property type="entry name" value="Ribose-phosphate pyrophosphokinase"/>
    <property type="match status" value="1"/>
</dbReference>
<comment type="catalytic activity">
    <reaction evidence="9 12">
        <text>D-ribose 5-phosphate + ATP = 5-phospho-alpha-D-ribose 1-diphosphate + AMP + H(+)</text>
        <dbReference type="Rhea" id="RHEA:15609"/>
        <dbReference type="ChEBI" id="CHEBI:15378"/>
        <dbReference type="ChEBI" id="CHEBI:30616"/>
        <dbReference type="ChEBI" id="CHEBI:58017"/>
        <dbReference type="ChEBI" id="CHEBI:78346"/>
        <dbReference type="ChEBI" id="CHEBI:456215"/>
        <dbReference type="EC" id="2.7.6.1"/>
    </reaction>
</comment>
<dbReference type="InterPro" id="IPR037515">
    <property type="entry name" value="Rib-P_diPkinase_bac"/>
</dbReference>
<dbReference type="eggNOG" id="COG0462">
    <property type="taxonomic scope" value="Bacteria"/>
</dbReference>
<dbReference type="UniPathway" id="UPA00087">
    <property type="reaction ID" value="UER00172"/>
</dbReference>
<dbReference type="HAMAP" id="MF_00583_B">
    <property type="entry name" value="RibP_PPkinase_B"/>
    <property type="match status" value="1"/>
</dbReference>
<feature type="binding site" evidence="12">
    <location>
        <position position="173"/>
    </location>
    <ligand>
        <name>Mg(2+)</name>
        <dbReference type="ChEBI" id="CHEBI:18420"/>
    </ligand>
</feature>
<keyword evidence="7 12" id="KW-0067">ATP-binding</keyword>
<evidence type="ECO:0000256" key="2">
    <source>
        <dbReference type="ARBA" id="ARBA00022679"/>
    </source>
</evidence>
<dbReference type="GO" id="GO:0005524">
    <property type="term" value="F:ATP binding"/>
    <property type="evidence" value="ECO:0007669"/>
    <property type="project" value="UniProtKB-KW"/>
</dbReference>
<evidence type="ECO:0000259" key="13">
    <source>
        <dbReference type="Pfam" id="PF13793"/>
    </source>
</evidence>
<dbReference type="NCBIfam" id="TIGR01251">
    <property type="entry name" value="ribP_PPkin"/>
    <property type="match status" value="1"/>
</dbReference>
<dbReference type="InterPro" id="IPR029099">
    <property type="entry name" value="Pribosyltran_N"/>
</dbReference>
<dbReference type="CDD" id="cd06223">
    <property type="entry name" value="PRTases_typeI"/>
    <property type="match status" value="1"/>
</dbReference>
<evidence type="ECO:0000256" key="5">
    <source>
        <dbReference type="ARBA" id="ARBA00022741"/>
    </source>
</evidence>
<dbReference type="Pfam" id="PF13793">
    <property type="entry name" value="Pribosyltran_N"/>
    <property type="match status" value="1"/>
</dbReference>
<dbReference type="InterPro" id="IPR005946">
    <property type="entry name" value="Rib-P_diPkinase"/>
</dbReference>
<dbReference type="SMART" id="SM01400">
    <property type="entry name" value="Pribosyltran_N"/>
    <property type="match status" value="1"/>
</dbReference>
<dbReference type="PROSITE" id="PS00114">
    <property type="entry name" value="PRPP_SYNTHASE"/>
    <property type="match status" value="1"/>
</dbReference>
<evidence type="ECO:0000256" key="12">
    <source>
        <dbReference type="HAMAP-Rule" id="MF_00583"/>
    </source>
</evidence>
<dbReference type="Gene3D" id="3.40.50.2020">
    <property type="match status" value="2"/>
</dbReference>
<evidence type="ECO:0000256" key="7">
    <source>
        <dbReference type="ARBA" id="ARBA00022840"/>
    </source>
</evidence>
<protein>
    <recommendedName>
        <fullName evidence="12">Ribose-phosphate pyrophosphokinase</fullName>
        <shortName evidence="12">RPPK</shortName>
        <ecNumber evidence="12">2.7.6.1</ecNumber>
    </recommendedName>
    <alternativeName>
        <fullName evidence="12">5-phospho-D-ribosyl alpha-1-diphosphate synthase</fullName>
    </alternativeName>
    <alternativeName>
        <fullName evidence="12">Phosphoribosyl diphosphate synthase</fullName>
    </alternativeName>
    <alternativeName>
        <fullName evidence="12">Phosphoribosyl pyrophosphate synthase</fullName>
        <shortName evidence="12">P-Rib-PP synthase</shortName>
        <shortName evidence="12">PRPP synthase</shortName>
        <shortName evidence="12">PRPPase</shortName>
    </alternativeName>
</protein>
<keyword evidence="4 12" id="KW-0545">Nucleotide biosynthesis</keyword>
<comment type="similarity">
    <text evidence="11 12">Belongs to the ribose-phosphate pyrophosphokinase family. Class I subfamily.</text>
</comment>
<feature type="binding site" evidence="12">
    <location>
        <position position="222"/>
    </location>
    <ligand>
        <name>D-ribose 5-phosphate</name>
        <dbReference type="ChEBI" id="CHEBI:78346"/>
    </ligand>
</feature>
<keyword evidence="15" id="KW-1185">Reference proteome</keyword>
<gene>
    <name evidence="12" type="primary">prs</name>
    <name evidence="14" type="ORF">EL26_11695</name>
</gene>
<keyword evidence="5 12" id="KW-0547">Nucleotide-binding</keyword>
<keyword evidence="8 12" id="KW-0460">Magnesium</keyword>
<dbReference type="PANTHER" id="PTHR10210">
    <property type="entry name" value="RIBOSE-PHOSPHATE DIPHOSPHOKINASE FAMILY MEMBER"/>
    <property type="match status" value="1"/>
</dbReference>
<evidence type="ECO:0000256" key="4">
    <source>
        <dbReference type="ARBA" id="ARBA00022727"/>
    </source>
</evidence>
<feature type="domain" description="Ribose-phosphate pyrophosphokinase N-terminal" evidence="13">
    <location>
        <begin position="8"/>
        <end position="124"/>
    </location>
</feature>
<evidence type="ECO:0000256" key="10">
    <source>
        <dbReference type="ARBA" id="ARBA00054914"/>
    </source>
</evidence>
<dbReference type="SUPFAM" id="SSF53271">
    <property type="entry name" value="PRTase-like"/>
    <property type="match status" value="1"/>
</dbReference>
<feature type="binding site" evidence="12">
    <location>
        <begin position="226"/>
        <end position="230"/>
    </location>
    <ligand>
        <name>D-ribose 5-phosphate</name>
        <dbReference type="ChEBI" id="CHEBI:78346"/>
    </ligand>
</feature>
<comment type="subcellular location">
    <subcellularLocation>
        <location evidence="12">Cytoplasm</location>
    </subcellularLocation>
</comment>
<feature type="binding site" evidence="12">
    <location>
        <position position="134"/>
    </location>
    <ligand>
        <name>Mg(2+)</name>
        <dbReference type="ChEBI" id="CHEBI:18420"/>
    </ligand>
</feature>
<evidence type="ECO:0000256" key="9">
    <source>
        <dbReference type="ARBA" id="ARBA00049535"/>
    </source>
</evidence>
<feature type="binding site" evidence="12">
    <location>
        <begin position="100"/>
        <end position="101"/>
    </location>
    <ligand>
        <name>ATP</name>
        <dbReference type="ChEBI" id="CHEBI:30616"/>
    </ligand>
</feature>
<sequence length="320" mass="34720">MGYSDAKLKIFSGNANPELAQEIADHVGVPLGNASVIRFSDGEIRIKITESVRGCDVYVVQPTSNPANEHLMELLIMIDALKRASAKSINVVIPYYGYARQDRKARAREPITAKLVADLLSTAGAGRVITMDLHAGQIQGFFNIPVDHLLGEKILADYFAQKGLEDIVVVSPDMGGVSRARGMAERLGATIAIIDKRRPEPNVSEVMNVIGKIRGKTAIMIDDMIDTGGTIVQGAKYLMENGCTEVYACCTHPVLSGPALTRLQDSVIKEVVVTNSIKVDKEKCEGRCDKITTLSIAPLIGDAIIRIHEEESVSTLFDKE</sequence>
<dbReference type="OrthoDB" id="9777067at2"/>
<dbReference type="RefSeq" id="WP_038088292.1">
    <property type="nucleotide sequence ID" value="NZ_JMIR01000014.1"/>
</dbReference>
<organism evidence="14 15">
    <name type="scientific">Tumebacillus flagellatus</name>
    <dbReference type="NCBI Taxonomy" id="1157490"/>
    <lineage>
        <taxon>Bacteria</taxon>
        <taxon>Bacillati</taxon>
        <taxon>Bacillota</taxon>
        <taxon>Bacilli</taxon>
        <taxon>Bacillales</taxon>
        <taxon>Alicyclobacillaceae</taxon>
        <taxon>Tumebacillus</taxon>
    </lineage>
</organism>
<dbReference type="Proteomes" id="UP000027931">
    <property type="component" value="Unassembled WGS sequence"/>
</dbReference>
<dbReference type="GO" id="GO:0009156">
    <property type="term" value="P:ribonucleoside monophosphate biosynthetic process"/>
    <property type="evidence" value="ECO:0007669"/>
    <property type="project" value="InterPro"/>
</dbReference>
<dbReference type="PANTHER" id="PTHR10210:SF41">
    <property type="entry name" value="RIBOSE-PHOSPHATE PYROPHOSPHOKINASE 1, CHLOROPLASTIC"/>
    <property type="match status" value="1"/>
</dbReference>
<comment type="function">
    <text evidence="10 12">Involved in the biosynthesis of the central metabolite phospho-alpha-D-ribosyl-1-pyrophosphate (PRPP) via the transfer of pyrophosphoryl group from ATP to 1-hydroxyl of ribose-5-phosphate (Rib-5-P).</text>
</comment>
<dbReference type="EC" id="2.7.6.1" evidence="12"/>
<dbReference type="Pfam" id="PF14572">
    <property type="entry name" value="Pribosyl_synth"/>
    <property type="match status" value="1"/>
</dbReference>
<evidence type="ECO:0000256" key="3">
    <source>
        <dbReference type="ARBA" id="ARBA00022723"/>
    </source>
</evidence>
<feature type="active site" evidence="12">
    <location>
        <position position="196"/>
    </location>
</feature>
<evidence type="ECO:0000256" key="1">
    <source>
        <dbReference type="ARBA" id="ARBA00004996"/>
    </source>
</evidence>
<keyword evidence="6 12" id="KW-0418">Kinase</keyword>
<dbReference type="InterPro" id="IPR029057">
    <property type="entry name" value="PRTase-like"/>
</dbReference>
<reference evidence="14 15" key="1">
    <citation type="journal article" date="2013" name="Int. J. Syst. Evol. Microbiol.">
        <title>Tumebacillus flagellatus sp. nov., an alpha-amylase/pullulanase-producing bacterium isolated from cassava wastewater.</title>
        <authorList>
            <person name="Wang Q."/>
            <person name="Xie N."/>
            <person name="Qin Y."/>
            <person name="Shen N."/>
            <person name="Zhu J."/>
            <person name="Mi H."/>
            <person name="Huang R."/>
        </authorList>
    </citation>
    <scope>NUCLEOTIDE SEQUENCE [LARGE SCALE GENOMIC DNA]</scope>
    <source>
        <strain evidence="14 15">GST4</strain>
    </source>
</reference>
<dbReference type="GO" id="GO:0005737">
    <property type="term" value="C:cytoplasm"/>
    <property type="evidence" value="ECO:0007669"/>
    <property type="project" value="UniProtKB-SubCell"/>
</dbReference>
<dbReference type="GO" id="GO:0006164">
    <property type="term" value="P:purine nucleotide biosynthetic process"/>
    <property type="evidence" value="ECO:0007669"/>
    <property type="project" value="TreeGrafter"/>
</dbReference>
<dbReference type="GO" id="GO:0006015">
    <property type="term" value="P:5-phosphoribose 1-diphosphate biosynthetic process"/>
    <property type="evidence" value="ECO:0007669"/>
    <property type="project" value="UniProtKB-UniRule"/>
</dbReference>
<dbReference type="AlphaFoldDB" id="A0A074LRN9"/>
<dbReference type="EMBL" id="JMIR01000014">
    <property type="protein sequence ID" value="KEO83125.1"/>
    <property type="molecule type" value="Genomic_DNA"/>
</dbReference>
<evidence type="ECO:0000313" key="14">
    <source>
        <dbReference type="EMBL" id="KEO83125.1"/>
    </source>
</evidence>
<comment type="pathway">
    <text evidence="1 12">Metabolic intermediate biosynthesis; 5-phospho-alpha-D-ribose 1-diphosphate biosynthesis; 5-phospho-alpha-D-ribose 1-diphosphate from D-ribose 5-phosphate (route I): step 1/1.</text>
</comment>